<dbReference type="InterPro" id="IPR004372">
    <property type="entry name" value="Ac/propionate_kinase"/>
</dbReference>
<dbReference type="SUPFAM" id="SSF53067">
    <property type="entry name" value="Actin-like ATPase domain"/>
    <property type="match status" value="2"/>
</dbReference>
<feature type="site" description="Transition state stabilizer" evidence="6">
    <location>
        <position position="242"/>
    </location>
</feature>
<evidence type="ECO:0000256" key="2">
    <source>
        <dbReference type="ARBA" id="ARBA00022679"/>
    </source>
</evidence>
<comment type="caution">
    <text evidence="8">The sequence shown here is derived from an EMBL/GenBank/DDBJ whole genome shotgun (WGS) entry which is preliminary data.</text>
</comment>
<evidence type="ECO:0000256" key="5">
    <source>
        <dbReference type="ARBA" id="ARBA00022840"/>
    </source>
</evidence>
<comment type="pathway">
    <text evidence="6">Metabolic intermediate biosynthesis; acetyl-CoA biosynthesis; acetyl-CoA from acetate: step 1/2.</text>
</comment>
<feature type="binding site" evidence="6">
    <location>
        <position position="14"/>
    </location>
    <ligand>
        <name>Mg(2+)</name>
        <dbReference type="ChEBI" id="CHEBI:18420"/>
    </ligand>
</feature>
<gene>
    <name evidence="6" type="primary">ackA</name>
    <name evidence="8" type="ORF">A2226_00195</name>
</gene>
<keyword evidence="6" id="KW-0460">Magnesium</keyword>
<dbReference type="GO" id="GO:0005737">
    <property type="term" value="C:cytoplasm"/>
    <property type="evidence" value="ECO:0007669"/>
    <property type="project" value="UniProtKB-SubCell"/>
</dbReference>
<dbReference type="GO" id="GO:0008776">
    <property type="term" value="F:acetate kinase activity"/>
    <property type="evidence" value="ECO:0007669"/>
    <property type="project" value="UniProtKB-UniRule"/>
</dbReference>
<name>A0A1G2Q143_9BACT</name>
<dbReference type="PRINTS" id="PR00471">
    <property type="entry name" value="ACETATEKNASE"/>
</dbReference>
<keyword evidence="6" id="KW-0479">Metal-binding</keyword>
<reference evidence="8 9" key="1">
    <citation type="journal article" date="2016" name="Nat. Commun.">
        <title>Thousands of microbial genomes shed light on interconnected biogeochemical processes in an aquifer system.</title>
        <authorList>
            <person name="Anantharaman K."/>
            <person name="Brown C.T."/>
            <person name="Hug L.A."/>
            <person name="Sharon I."/>
            <person name="Castelle C.J."/>
            <person name="Probst A.J."/>
            <person name="Thomas B.C."/>
            <person name="Singh A."/>
            <person name="Wilkins M.J."/>
            <person name="Karaoz U."/>
            <person name="Brodie E.L."/>
            <person name="Williams K.H."/>
            <person name="Hubbard S.S."/>
            <person name="Banfield J.F."/>
        </authorList>
    </citation>
    <scope>NUCLEOTIDE SEQUENCE [LARGE SCALE GENOMIC DNA]</scope>
</reference>
<proteinExistence type="inferred from homology"/>
<keyword evidence="6" id="KW-0963">Cytoplasm</keyword>
<keyword evidence="2 6" id="KW-0808">Transferase</keyword>
<organism evidence="8 9">
    <name type="scientific">Candidatus Veblenbacteria bacterium RIFOXYA2_FULL_43_9</name>
    <dbReference type="NCBI Taxonomy" id="1802425"/>
    <lineage>
        <taxon>Bacteria</taxon>
        <taxon>Candidatus Vebleniibacteriota</taxon>
    </lineage>
</organism>
<comment type="similarity">
    <text evidence="1 6 7">Belongs to the acetokinase family.</text>
</comment>
<dbReference type="PIRSF" id="PIRSF000722">
    <property type="entry name" value="Acetate_prop_kin"/>
    <property type="match status" value="1"/>
</dbReference>
<feature type="site" description="Transition state stabilizer" evidence="6">
    <location>
        <position position="181"/>
    </location>
</feature>
<dbReference type="Proteomes" id="UP000178936">
    <property type="component" value="Unassembled WGS sequence"/>
</dbReference>
<evidence type="ECO:0000313" key="8">
    <source>
        <dbReference type="EMBL" id="OHA54287.1"/>
    </source>
</evidence>
<dbReference type="HAMAP" id="MF_00020">
    <property type="entry name" value="Acetate_kinase"/>
    <property type="match status" value="1"/>
</dbReference>
<dbReference type="GO" id="GO:0006083">
    <property type="term" value="P:acetate metabolic process"/>
    <property type="evidence" value="ECO:0007669"/>
    <property type="project" value="TreeGrafter"/>
</dbReference>
<comment type="caution">
    <text evidence="6">Lacks conserved residue(s) required for the propagation of feature annotation.</text>
</comment>
<keyword evidence="5 6" id="KW-0067">ATP-binding</keyword>
<keyword evidence="4 6" id="KW-0418">Kinase</keyword>
<dbReference type="InterPro" id="IPR043129">
    <property type="entry name" value="ATPase_NBD"/>
</dbReference>
<comment type="cofactor">
    <cofactor evidence="6">
        <name>Mg(2+)</name>
        <dbReference type="ChEBI" id="CHEBI:18420"/>
    </cofactor>
    <cofactor evidence="6">
        <name>Mn(2+)</name>
        <dbReference type="ChEBI" id="CHEBI:29035"/>
    </cofactor>
    <text evidence="6">Mg(2+). Can also accept Mn(2+).</text>
</comment>
<dbReference type="Gene3D" id="3.30.420.40">
    <property type="match status" value="2"/>
</dbReference>
<feature type="active site" description="Proton donor/acceptor" evidence="6">
    <location>
        <position position="149"/>
    </location>
</feature>
<keyword evidence="3 6" id="KW-0547">Nucleotide-binding</keyword>
<comment type="subcellular location">
    <subcellularLocation>
        <location evidence="6">Cytoplasm</location>
    </subcellularLocation>
</comment>
<dbReference type="EC" id="2.7.2.1" evidence="6"/>
<feature type="binding site" evidence="6">
    <location>
        <begin position="283"/>
        <end position="285"/>
    </location>
    <ligand>
        <name>ATP</name>
        <dbReference type="ChEBI" id="CHEBI:30616"/>
    </ligand>
</feature>
<comment type="subunit">
    <text evidence="6">Homodimer.</text>
</comment>
<dbReference type="Pfam" id="PF00871">
    <property type="entry name" value="Acetate_kinase"/>
    <property type="match status" value="1"/>
</dbReference>
<evidence type="ECO:0000256" key="3">
    <source>
        <dbReference type="ARBA" id="ARBA00022741"/>
    </source>
</evidence>
<dbReference type="GO" id="GO:0006085">
    <property type="term" value="P:acetyl-CoA biosynthetic process"/>
    <property type="evidence" value="ECO:0007669"/>
    <property type="project" value="UniProtKB-UniRule"/>
</dbReference>
<evidence type="ECO:0000256" key="6">
    <source>
        <dbReference type="HAMAP-Rule" id="MF_00020"/>
    </source>
</evidence>
<dbReference type="EMBL" id="MHTB01000052">
    <property type="protein sequence ID" value="OHA54287.1"/>
    <property type="molecule type" value="Genomic_DNA"/>
</dbReference>
<feature type="binding site" evidence="6">
    <location>
        <position position="92"/>
    </location>
    <ligand>
        <name>substrate</name>
    </ligand>
</feature>
<dbReference type="GO" id="GO:0005524">
    <property type="term" value="F:ATP binding"/>
    <property type="evidence" value="ECO:0007669"/>
    <property type="project" value="UniProtKB-KW"/>
</dbReference>
<dbReference type="InterPro" id="IPR023865">
    <property type="entry name" value="Aliphatic_acid_kinase_CS"/>
</dbReference>
<evidence type="ECO:0000256" key="4">
    <source>
        <dbReference type="ARBA" id="ARBA00022777"/>
    </source>
</evidence>
<accession>A0A1G2Q143</accession>
<feature type="binding site" evidence="6">
    <location>
        <position position="21"/>
    </location>
    <ligand>
        <name>ATP</name>
        <dbReference type="ChEBI" id="CHEBI:30616"/>
    </ligand>
</feature>
<evidence type="ECO:0000256" key="1">
    <source>
        <dbReference type="ARBA" id="ARBA00008748"/>
    </source>
</evidence>
<dbReference type="PANTHER" id="PTHR21060">
    <property type="entry name" value="ACETATE KINASE"/>
    <property type="match status" value="1"/>
</dbReference>
<comment type="function">
    <text evidence="6">Catalyzes the formation of acetyl phosphate from acetate and ATP. Can also catalyze the reverse reaction.</text>
</comment>
<dbReference type="PANTHER" id="PTHR21060:SF15">
    <property type="entry name" value="ACETATE KINASE-RELATED"/>
    <property type="match status" value="1"/>
</dbReference>
<comment type="catalytic activity">
    <reaction evidence="6">
        <text>acetate + ATP = acetyl phosphate + ADP</text>
        <dbReference type="Rhea" id="RHEA:11352"/>
        <dbReference type="ChEBI" id="CHEBI:22191"/>
        <dbReference type="ChEBI" id="CHEBI:30089"/>
        <dbReference type="ChEBI" id="CHEBI:30616"/>
        <dbReference type="ChEBI" id="CHEBI:456216"/>
        <dbReference type="EC" id="2.7.2.1"/>
    </reaction>
</comment>
<dbReference type="NCBIfam" id="TIGR00016">
    <property type="entry name" value="ackA"/>
    <property type="match status" value="1"/>
</dbReference>
<dbReference type="InterPro" id="IPR000890">
    <property type="entry name" value="Aliphatic_acid_kin_short-chain"/>
</dbReference>
<dbReference type="PROSITE" id="PS01076">
    <property type="entry name" value="ACETATE_KINASE_2"/>
    <property type="match status" value="1"/>
</dbReference>
<feature type="binding site" evidence="6">
    <location>
        <begin position="209"/>
        <end position="213"/>
    </location>
    <ligand>
        <name>ATP</name>
        <dbReference type="ChEBI" id="CHEBI:30616"/>
    </ligand>
</feature>
<dbReference type="AlphaFoldDB" id="A0A1G2Q143"/>
<evidence type="ECO:0000256" key="7">
    <source>
        <dbReference type="RuleBase" id="RU003835"/>
    </source>
</evidence>
<sequence>MKLKDKSSYILVFNAGSATLKWALYEEDGLVEAGRGTVERIGERGSFAEWRLFGKLSVKQLKFSDHKQAVGYIVKMLAWHKLLGSISLVGHRIVYGGQLFIAPVKLTKEVINRLEKLPSLAPLHNPVELAVAKAASKLLPKVKQIAEFDTAWFAHLPLESQTYALPRLLNKKYGLKKYGFHGLSHNYVTNEAARILGKKTEQVNLVTCHLGSGSSVAAVRAGKPIDTSMGFTPLAGLVMCTRAGDIDPGLLLYLAKQPGFSIKKLDQLLNHESGLKGMTGVADMREVLTMAGYEVLGFRVKKLVSASDRQQAKLALKVYLYNLQKYIGAYAAILGRVDAIVFTGGIGERNEVVRNLTMQGLPTLKNVSVLAIPTNEELAIARQIINN</sequence>
<feature type="binding site" evidence="6">
    <location>
        <position position="376"/>
    </location>
    <ligand>
        <name>Mg(2+)</name>
        <dbReference type="ChEBI" id="CHEBI:18420"/>
    </ligand>
</feature>
<dbReference type="UniPathway" id="UPA00340">
    <property type="reaction ID" value="UER00458"/>
</dbReference>
<protein>
    <recommendedName>
        <fullName evidence="6">Acetate kinase</fullName>
        <ecNumber evidence="6">2.7.2.1</ecNumber>
    </recommendedName>
    <alternativeName>
        <fullName evidence="6">Acetokinase</fullName>
    </alternativeName>
</protein>
<evidence type="ECO:0000313" key="9">
    <source>
        <dbReference type="Proteomes" id="UP000178936"/>
    </source>
</evidence>
<dbReference type="GO" id="GO:0000287">
    <property type="term" value="F:magnesium ion binding"/>
    <property type="evidence" value="ECO:0007669"/>
    <property type="project" value="UniProtKB-UniRule"/>
</dbReference>